<accession>A0ABY2RNC9</accession>
<protein>
    <recommendedName>
        <fullName evidence="2">DUF8176 domain-containing protein</fullName>
    </recommendedName>
</protein>
<evidence type="ECO:0000313" key="4">
    <source>
        <dbReference type="Proteomes" id="UP000305109"/>
    </source>
</evidence>
<evidence type="ECO:0000259" key="2">
    <source>
        <dbReference type="Pfam" id="PF26527"/>
    </source>
</evidence>
<evidence type="ECO:0000256" key="1">
    <source>
        <dbReference type="SAM" id="MobiDB-lite"/>
    </source>
</evidence>
<dbReference type="Proteomes" id="UP000305109">
    <property type="component" value="Unassembled WGS sequence"/>
</dbReference>
<dbReference type="EMBL" id="SUMD01000002">
    <property type="protein sequence ID" value="TJZ79994.1"/>
    <property type="molecule type" value="Genomic_DNA"/>
</dbReference>
<name>A0ABY2RNC9_9NOCA</name>
<gene>
    <name evidence="3" type="ORF">FCG67_03625</name>
</gene>
<feature type="region of interest" description="Disordered" evidence="1">
    <location>
        <begin position="1"/>
        <end position="52"/>
    </location>
</feature>
<dbReference type="RefSeq" id="WP_136907277.1">
    <property type="nucleotide sequence ID" value="NZ_SUMD01000002.1"/>
</dbReference>
<reference evidence="3 4" key="1">
    <citation type="submission" date="2019-04" db="EMBL/GenBank/DDBJ databases">
        <title>Rhodococcus oryzae sp. nov., a novel actinomycete isolated from rhizosphere soil of rice (Oryza sativa L.).</title>
        <authorList>
            <person name="Li C."/>
        </authorList>
    </citation>
    <scope>NUCLEOTIDE SEQUENCE [LARGE SCALE GENOMIC DNA]</scope>
    <source>
        <strain evidence="3 4">NEAU-CX67</strain>
    </source>
</reference>
<sequence length="248" mass="25744">MGTRQPPPGGRFGESSSDQRRPPPWVPIAGQKPDTSAPGAPGAWFDKPQDGAPPVIDTGWVPPQSQPGWLRRHRFDVALAAAVAVVVAGGAATALLLADRGSSDGTVSPATSPAAAESGESDEATWCDGFADGEVVSRDSSDRGAAAIAGFEDAYYVARDGVRARSYVAPNALVASAEQIGQGISQIPVGTTHCLLVKRIGEGRYAVDVFDRRPDNSANHYRHTFTTAADPGSPTGVAITSITLREGK</sequence>
<feature type="region of interest" description="Disordered" evidence="1">
    <location>
        <begin position="101"/>
        <end position="124"/>
    </location>
</feature>
<comment type="caution">
    <text evidence="3">The sequence shown here is derived from an EMBL/GenBank/DDBJ whole genome shotgun (WGS) entry which is preliminary data.</text>
</comment>
<feature type="domain" description="DUF8176" evidence="2">
    <location>
        <begin position="125"/>
        <end position="235"/>
    </location>
</feature>
<proteinExistence type="predicted"/>
<keyword evidence="4" id="KW-1185">Reference proteome</keyword>
<evidence type="ECO:0000313" key="3">
    <source>
        <dbReference type="EMBL" id="TJZ79994.1"/>
    </source>
</evidence>
<organism evidence="3 4">
    <name type="scientific">Rhodococcus oryzae</name>
    <dbReference type="NCBI Taxonomy" id="2571143"/>
    <lineage>
        <taxon>Bacteria</taxon>
        <taxon>Bacillati</taxon>
        <taxon>Actinomycetota</taxon>
        <taxon>Actinomycetes</taxon>
        <taxon>Mycobacteriales</taxon>
        <taxon>Nocardiaceae</taxon>
        <taxon>Rhodococcus</taxon>
    </lineage>
</organism>
<dbReference type="Pfam" id="PF26527">
    <property type="entry name" value="DUF8176"/>
    <property type="match status" value="1"/>
</dbReference>
<dbReference type="InterPro" id="IPR058489">
    <property type="entry name" value="DUF8176"/>
</dbReference>